<evidence type="ECO:0000313" key="1">
    <source>
        <dbReference type="EMBL" id="WAJ26964.1"/>
    </source>
</evidence>
<dbReference type="Proteomes" id="UP001163223">
    <property type="component" value="Chromosome"/>
</dbReference>
<gene>
    <name evidence="1" type="ORF">OXU80_19140</name>
</gene>
<keyword evidence="2" id="KW-1185">Reference proteome</keyword>
<accession>A0ACD4NJH1</accession>
<protein>
    <submittedName>
        <fullName evidence="1">Peptidoglycan DD-metalloendopeptidase family protein</fullName>
    </submittedName>
</protein>
<name>A0ACD4NJH1_9HYPH</name>
<proteinExistence type="predicted"/>
<organism evidence="1 2">
    <name type="scientific">Antarcticirhabdus aurantiaca</name>
    <dbReference type="NCBI Taxonomy" id="2606717"/>
    <lineage>
        <taxon>Bacteria</taxon>
        <taxon>Pseudomonadati</taxon>
        <taxon>Pseudomonadota</taxon>
        <taxon>Alphaproteobacteria</taxon>
        <taxon>Hyphomicrobiales</taxon>
        <taxon>Aurantimonadaceae</taxon>
        <taxon>Antarcticirhabdus</taxon>
    </lineage>
</organism>
<evidence type="ECO:0000313" key="2">
    <source>
        <dbReference type="Proteomes" id="UP001163223"/>
    </source>
</evidence>
<sequence length="546" mass="57432">MVSSMHRPLPNEETRRRSRRRRGGAWLCATAFALAAGLPLAALATEDAPAPPLALDAAPAAAPAPGLAALEARSRKTRDELDAIAAEITLGQKTVDELNTEIVALAADREKIRAAMIEAASAQKRAAGEVAAIESRIATLGVQEEGLRASLRERRGLLAEVLGALERMGREPPPALLVRPEDALGSVRSAILLGSVVPGIRSETEALARDLEKLALVRGAIVAEKSAYASQMRLQKEEEARLAALFAEKEALEATSRDRREAAQQRTEELAGQATDLEGLIASLETELDAARAAEAASRLEEEARRVAQAEAAAQAQAQAEAAERLRLAEAGEARRESVEAQRRSNGAATPAAEPPQDVAALVPPAAAVVEPAAPPPAPTYDIASLRRDIPHLEPAAAFSTLKARLTKPVAGRQIVAFGDKDDIGQAASGASFATRAGDVVTAPADGTVLYSGPFRSYGQVLILNAGDGYHVVLAGMSRIDAGVGQFVLAGEPVAAMGDRRLASVSGSDFDATEPTLYVEFRKDGKPIDPSPWWTVESSGRTRNDS</sequence>
<dbReference type="EMBL" id="CP113520">
    <property type="protein sequence ID" value="WAJ26964.1"/>
    <property type="molecule type" value="Genomic_DNA"/>
</dbReference>
<reference evidence="1" key="1">
    <citation type="submission" date="2022-11" db="EMBL/GenBank/DDBJ databases">
        <title>beta-Carotene-producing bacterium, Jeongeuplla avenae sp. nov., alleviates the salt stress of Arabidopsis seedlings.</title>
        <authorList>
            <person name="Jiang L."/>
            <person name="Lee J."/>
        </authorList>
    </citation>
    <scope>NUCLEOTIDE SEQUENCE</scope>
    <source>
        <strain evidence="1">DY_R2A_6</strain>
    </source>
</reference>